<protein>
    <recommendedName>
        <fullName evidence="4">TerB family tellurite resistance protein</fullName>
    </recommendedName>
</protein>
<dbReference type="EMBL" id="JAURUE010000001">
    <property type="protein sequence ID" value="MDP9612865.1"/>
    <property type="molecule type" value="Genomic_DNA"/>
</dbReference>
<proteinExistence type="predicted"/>
<reference evidence="2 3" key="1">
    <citation type="submission" date="2023-07" db="EMBL/GenBank/DDBJ databases">
        <title>Sequencing the genomes of 1000 actinobacteria strains.</title>
        <authorList>
            <person name="Klenk H.-P."/>
        </authorList>
    </citation>
    <scope>NUCLEOTIDE SEQUENCE [LARGE SCALE GENOMIC DNA]</scope>
    <source>
        <strain evidence="2 3">DSM 41600</strain>
    </source>
</reference>
<feature type="region of interest" description="Disordered" evidence="1">
    <location>
        <begin position="9"/>
        <end position="46"/>
    </location>
</feature>
<keyword evidence="3" id="KW-1185">Reference proteome</keyword>
<gene>
    <name evidence="2" type="ORF">JOF35_005142</name>
</gene>
<sequence length="210" mass="21369">MLGIVNMIRPRSGGAAGGGGPSGGGGGAGSGSRSGGGPQRSAAASARTAGRAAAAAYAYRTGDAATLRRLGLDYDELKALGDDGEVARRIVTMACDAADSTIPDHEQRMVTADITEWILEHEEAGGRLPTPDEIVRQTIATIIASVALTENGDLINQHEMGDVAESDVRDLAEALANQAGLSAEGAGEDEISRAIEDGIDTIRTILAGES</sequence>
<evidence type="ECO:0000313" key="2">
    <source>
        <dbReference type="EMBL" id="MDP9612865.1"/>
    </source>
</evidence>
<comment type="caution">
    <text evidence="2">The sequence shown here is derived from an EMBL/GenBank/DDBJ whole genome shotgun (WGS) entry which is preliminary data.</text>
</comment>
<evidence type="ECO:0000313" key="3">
    <source>
        <dbReference type="Proteomes" id="UP001234880"/>
    </source>
</evidence>
<feature type="compositionally biased region" description="Gly residues" evidence="1">
    <location>
        <begin position="14"/>
        <end position="38"/>
    </location>
</feature>
<dbReference type="Proteomes" id="UP001234880">
    <property type="component" value="Unassembled WGS sequence"/>
</dbReference>
<organism evidence="2 3">
    <name type="scientific">Streptomyces demainii</name>
    <dbReference type="NCBI Taxonomy" id="588122"/>
    <lineage>
        <taxon>Bacteria</taxon>
        <taxon>Bacillati</taxon>
        <taxon>Actinomycetota</taxon>
        <taxon>Actinomycetes</taxon>
        <taxon>Kitasatosporales</taxon>
        <taxon>Streptomycetaceae</taxon>
        <taxon>Streptomyces</taxon>
    </lineage>
</organism>
<evidence type="ECO:0000256" key="1">
    <source>
        <dbReference type="SAM" id="MobiDB-lite"/>
    </source>
</evidence>
<evidence type="ECO:0008006" key="4">
    <source>
        <dbReference type="Google" id="ProtNLM"/>
    </source>
</evidence>
<accession>A0ABT9KWQ3</accession>
<name>A0ABT9KWQ3_9ACTN</name>